<dbReference type="InterPro" id="IPR031052">
    <property type="entry name" value="FHY3/FAR1"/>
</dbReference>
<comment type="subcellular location">
    <subcellularLocation>
        <location evidence="6">Nucleus</location>
    </subcellularLocation>
</comment>
<dbReference type="GO" id="GO:0008270">
    <property type="term" value="F:zinc ion binding"/>
    <property type="evidence" value="ECO:0007669"/>
    <property type="project" value="UniProtKB-UniRule"/>
</dbReference>
<protein>
    <recommendedName>
        <fullName evidence="6">Protein FAR1-RELATED SEQUENCE</fullName>
    </recommendedName>
</protein>
<comment type="caution">
    <text evidence="8">The sequence shown here is derived from an EMBL/GenBank/DDBJ whole genome shotgun (WGS) entry which is preliminary data.</text>
</comment>
<feature type="domain" description="SWIM-type" evidence="7">
    <location>
        <begin position="80"/>
        <end position="116"/>
    </location>
</feature>
<evidence type="ECO:0000256" key="6">
    <source>
        <dbReference type="RuleBase" id="RU367018"/>
    </source>
</evidence>
<keyword evidence="6" id="KW-0539">Nucleus</keyword>
<keyword evidence="3 5" id="KW-0863">Zinc-finger</keyword>
<accession>A0A7J7LNP4</accession>
<dbReference type="InterPro" id="IPR007527">
    <property type="entry name" value="Znf_SWIM"/>
</dbReference>
<dbReference type="GO" id="GO:0005634">
    <property type="term" value="C:nucleus"/>
    <property type="evidence" value="ECO:0007669"/>
    <property type="project" value="UniProtKB-SubCell"/>
</dbReference>
<dbReference type="Proteomes" id="UP000541444">
    <property type="component" value="Unassembled WGS sequence"/>
</dbReference>
<keyword evidence="4 6" id="KW-0862">Zinc</keyword>
<evidence type="ECO:0000256" key="3">
    <source>
        <dbReference type="ARBA" id="ARBA00022771"/>
    </source>
</evidence>
<dbReference type="PROSITE" id="PS50966">
    <property type="entry name" value="ZF_SWIM"/>
    <property type="match status" value="1"/>
</dbReference>
<evidence type="ECO:0000313" key="8">
    <source>
        <dbReference type="EMBL" id="KAF6144285.1"/>
    </source>
</evidence>
<evidence type="ECO:0000256" key="5">
    <source>
        <dbReference type="PROSITE-ProRule" id="PRU00325"/>
    </source>
</evidence>
<dbReference type="GO" id="GO:0006355">
    <property type="term" value="P:regulation of DNA-templated transcription"/>
    <property type="evidence" value="ECO:0007669"/>
    <property type="project" value="UniProtKB-UniRule"/>
</dbReference>
<comment type="similarity">
    <text evidence="1 6">Belongs to the FHY3/FAR1 family.</text>
</comment>
<evidence type="ECO:0000256" key="2">
    <source>
        <dbReference type="ARBA" id="ARBA00022723"/>
    </source>
</evidence>
<dbReference type="InterPro" id="IPR006564">
    <property type="entry name" value="Znf_PMZ"/>
</dbReference>
<dbReference type="OrthoDB" id="1723235at2759"/>
<dbReference type="PANTHER" id="PTHR31669">
    <property type="entry name" value="PROTEIN FAR1-RELATED SEQUENCE 10-RELATED"/>
    <property type="match status" value="1"/>
</dbReference>
<keyword evidence="2 6" id="KW-0479">Metal-binding</keyword>
<evidence type="ECO:0000256" key="4">
    <source>
        <dbReference type="ARBA" id="ARBA00022833"/>
    </source>
</evidence>
<evidence type="ECO:0000313" key="9">
    <source>
        <dbReference type="Proteomes" id="UP000541444"/>
    </source>
</evidence>
<comment type="function">
    <text evidence="6">Putative transcription activator involved in regulating light control of development.</text>
</comment>
<dbReference type="SMART" id="SM00575">
    <property type="entry name" value="ZnF_PMZ"/>
    <property type="match status" value="1"/>
</dbReference>
<sequence>MALETRCQTKVEEDFKSSQTSPSLVVPILMLEQASEQYTHAIFDLFSDKYKAHLMHMIEERDVDGTIFRYEVGREGLKKNIVMIDSSNIQVGCTCSKFEFTGIICRHIVKVLYHRNIHEIPSIYVLARWTKDVKAGIVRDEAGKIILENCNASLSLCYNELYAQAIKIETKRGISEKVHTVAMRVLKNGLKEVELAMGLSHKDSVENPKSTKANASQSDEVKFEEILTVAQGCERGRPSRTRLKRGLELS</sequence>
<gene>
    <name evidence="8" type="ORF">GIB67_024512</name>
</gene>
<proteinExistence type="inferred from homology"/>
<dbReference type="Pfam" id="PF04434">
    <property type="entry name" value="SWIM"/>
    <property type="match status" value="1"/>
</dbReference>
<dbReference type="PANTHER" id="PTHR31669:SF251">
    <property type="entry name" value="PROTEIN FAR1-RELATED SEQUENCE"/>
    <property type="match status" value="1"/>
</dbReference>
<organism evidence="8 9">
    <name type="scientific">Kingdonia uniflora</name>
    <dbReference type="NCBI Taxonomy" id="39325"/>
    <lineage>
        <taxon>Eukaryota</taxon>
        <taxon>Viridiplantae</taxon>
        <taxon>Streptophyta</taxon>
        <taxon>Embryophyta</taxon>
        <taxon>Tracheophyta</taxon>
        <taxon>Spermatophyta</taxon>
        <taxon>Magnoliopsida</taxon>
        <taxon>Ranunculales</taxon>
        <taxon>Circaeasteraceae</taxon>
        <taxon>Kingdonia</taxon>
    </lineage>
</organism>
<dbReference type="AlphaFoldDB" id="A0A7J7LNP4"/>
<dbReference type="EMBL" id="JACGCM010002131">
    <property type="protein sequence ID" value="KAF6144285.1"/>
    <property type="molecule type" value="Genomic_DNA"/>
</dbReference>
<evidence type="ECO:0000256" key="1">
    <source>
        <dbReference type="ARBA" id="ARBA00005889"/>
    </source>
</evidence>
<name>A0A7J7LNP4_9MAGN</name>
<evidence type="ECO:0000259" key="7">
    <source>
        <dbReference type="PROSITE" id="PS50966"/>
    </source>
</evidence>
<keyword evidence="9" id="KW-1185">Reference proteome</keyword>
<reference evidence="8 9" key="1">
    <citation type="journal article" date="2020" name="IScience">
        <title>Genome Sequencing of the Endangered Kingdonia uniflora (Circaeasteraceae, Ranunculales) Reveals Potential Mechanisms of Evolutionary Specialization.</title>
        <authorList>
            <person name="Sun Y."/>
            <person name="Deng T."/>
            <person name="Zhang A."/>
            <person name="Moore M.J."/>
            <person name="Landis J.B."/>
            <person name="Lin N."/>
            <person name="Zhang H."/>
            <person name="Zhang X."/>
            <person name="Huang J."/>
            <person name="Zhang X."/>
            <person name="Sun H."/>
            <person name="Wang H."/>
        </authorList>
    </citation>
    <scope>NUCLEOTIDE SEQUENCE [LARGE SCALE GENOMIC DNA]</scope>
    <source>
        <strain evidence="8">TB1705</strain>
        <tissue evidence="8">Leaf</tissue>
    </source>
</reference>